<dbReference type="RefSeq" id="WP_200504446.1">
    <property type="nucleotide sequence ID" value="NZ_JAEHFX010000001.1"/>
</dbReference>
<evidence type="ECO:0000256" key="1">
    <source>
        <dbReference type="SAM" id="MobiDB-lite"/>
    </source>
</evidence>
<accession>A0ABS1C016</accession>
<dbReference type="Proteomes" id="UP000644147">
    <property type="component" value="Unassembled WGS sequence"/>
</dbReference>
<feature type="region of interest" description="Disordered" evidence="1">
    <location>
        <begin position="1"/>
        <end position="56"/>
    </location>
</feature>
<dbReference type="EMBL" id="JAEHFX010000001">
    <property type="protein sequence ID" value="MBK0401840.1"/>
    <property type="molecule type" value="Genomic_DNA"/>
</dbReference>
<comment type="caution">
    <text evidence="2">The sequence shown here is derived from an EMBL/GenBank/DDBJ whole genome shotgun (WGS) entry which is preliminary data.</text>
</comment>
<evidence type="ECO:0000313" key="3">
    <source>
        <dbReference type="Proteomes" id="UP000644147"/>
    </source>
</evidence>
<name>A0ABS1C016_9BACT</name>
<keyword evidence="3" id="KW-1185">Reference proteome</keyword>
<sequence length="122" mass="13913">MQTHIVLPHHHHHNSKETPGHSHNHKHDHGHEQGKHPDSGRLGDLIGHEAHQNTSAEILPSTVQEHSVKKADIKVPFIAKAEYLFKYPKVPSSSQYTSQDLDFYKSDHFHSFQLRGPPAYIL</sequence>
<gene>
    <name evidence="2" type="ORF">I5M27_02520</name>
</gene>
<organism evidence="2 3">
    <name type="scientific">Adhaeribacter terrigena</name>
    <dbReference type="NCBI Taxonomy" id="2793070"/>
    <lineage>
        <taxon>Bacteria</taxon>
        <taxon>Pseudomonadati</taxon>
        <taxon>Bacteroidota</taxon>
        <taxon>Cytophagia</taxon>
        <taxon>Cytophagales</taxon>
        <taxon>Hymenobacteraceae</taxon>
        <taxon>Adhaeribacter</taxon>
    </lineage>
</organism>
<proteinExistence type="predicted"/>
<protein>
    <submittedName>
        <fullName evidence="2">Uncharacterized protein</fullName>
    </submittedName>
</protein>
<evidence type="ECO:0000313" key="2">
    <source>
        <dbReference type="EMBL" id="MBK0401840.1"/>
    </source>
</evidence>
<feature type="compositionally biased region" description="Basic and acidic residues" evidence="1">
    <location>
        <begin position="29"/>
        <end position="51"/>
    </location>
</feature>
<reference evidence="2 3" key="1">
    <citation type="submission" date="2020-12" db="EMBL/GenBank/DDBJ databases">
        <title>Bacterial novel species Adhaeribacter sp. BT258 isolated from soil.</title>
        <authorList>
            <person name="Jung H.-Y."/>
        </authorList>
    </citation>
    <scope>NUCLEOTIDE SEQUENCE [LARGE SCALE GENOMIC DNA]</scope>
    <source>
        <strain evidence="2 3">BT258</strain>
    </source>
</reference>